<evidence type="ECO:0000256" key="1">
    <source>
        <dbReference type="ARBA" id="ARBA00009764"/>
    </source>
</evidence>
<sequence length="461" mass="47445">MAITSSGIGSGLDINSLVKQLVAAEGKAAKDLLDRRESVAKDRLSALGSLKGALSSFKSVVNKLKNSDLFKTHAATSSNESILSVSAAASAAVGTYSISVERLAQAHQLVSGGSGFANSSAVVGTGTLTIQLGADSSNAFSVAIGPEKNSLAGIRDAINAAPDNKGVTASIINVDDGVGGTVSRLVLTSNNTGTTNELTVTASDDDGNNTDATGLSQLISSNMLETSVAQDALVKINGFDVTRPSNTITDAVDGLTLNLKAASPGTPVSVGVSLDKSAISKTVGEFVDAYNKLGSVIRSLGSYDAQSKEAGSLLGDSMLRNLQSQLRSDMGNPVTTATGEYNTLQMIGVEIDASGVMSLKQDKLEAALAVNVSTVASVFASSDGVAMRLDSRITSYVQSGGSLDSRTQSLNGTLREISNAREAQQLRLDKLEASLLKQFNAMDAMVAQFNATGAFLAQRFK</sequence>
<evidence type="ECO:0000256" key="4">
    <source>
        <dbReference type="ARBA" id="ARBA00023143"/>
    </source>
</evidence>
<dbReference type="RefSeq" id="WP_317963500.1">
    <property type="nucleotide sequence ID" value="NZ_OX458333.1"/>
</dbReference>
<dbReference type="Proteomes" id="UP001162030">
    <property type="component" value="Chromosome"/>
</dbReference>
<evidence type="ECO:0000259" key="7">
    <source>
        <dbReference type="Pfam" id="PF07195"/>
    </source>
</evidence>
<comment type="similarity">
    <text evidence="1 5">Belongs to the FliD family.</text>
</comment>
<dbReference type="EMBL" id="OX458333">
    <property type="protein sequence ID" value="CAI8952230.1"/>
    <property type="molecule type" value="Genomic_DNA"/>
</dbReference>
<keyword evidence="8" id="KW-0282">Flagellum</keyword>
<keyword evidence="3" id="KW-0175">Coiled coil</keyword>
<dbReference type="Pfam" id="PF07196">
    <property type="entry name" value="Flagellin_IN"/>
    <property type="match status" value="1"/>
</dbReference>
<feature type="domain" description="Flagellar hook-associated protein 2 C-terminal" evidence="7">
    <location>
        <begin position="229"/>
        <end position="451"/>
    </location>
</feature>
<dbReference type="InterPro" id="IPR010810">
    <property type="entry name" value="Flagellin_hook_IN_motif"/>
</dbReference>
<dbReference type="InterPro" id="IPR003481">
    <property type="entry name" value="FliD_N"/>
</dbReference>
<evidence type="ECO:0000259" key="6">
    <source>
        <dbReference type="Pfam" id="PF02465"/>
    </source>
</evidence>
<dbReference type="PANTHER" id="PTHR30288">
    <property type="entry name" value="FLAGELLAR CAP/ASSEMBLY PROTEIN FLID"/>
    <property type="match status" value="1"/>
</dbReference>
<comment type="subunit">
    <text evidence="2 5">Homopentamer.</text>
</comment>
<accession>A0ABN8XD65</accession>
<dbReference type="InterPro" id="IPR010809">
    <property type="entry name" value="FliD_C"/>
</dbReference>
<reference evidence="8 9" key="1">
    <citation type="submission" date="2023-03" db="EMBL/GenBank/DDBJ databases">
        <authorList>
            <person name="Pearce D."/>
        </authorList>
    </citation>
    <scope>NUCLEOTIDE SEQUENCE [LARGE SCALE GENOMIC DNA]</scope>
    <source>
        <strain evidence="8">Msz</strain>
    </source>
</reference>
<evidence type="ECO:0000313" key="9">
    <source>
        <dbReference type="Proteomes" id="UP001162030"/>
    </source>
</evidence>
<evidence type="ECO:0000256" key="3">
    <source>
        <dbReference type="ARBA" id="ARBA00023054"/>
    </source>
</evidence>
<dbReference type="PANTHER" id="PTHR30288:SF0">
    <property type="entry name" value="FLAGELLAR HOOK-ASSOCIATED PROTEIN 2"/>
    <property type="match status" value="1"/>
</dbReference>
<keyword evidence="5" id="KW-0964">Secreted</keyword>
<feature type="domain" description="Flagellar hook-associated protein 2 N-terminal" evidence="6">
    <location>
        <begin position="10"/>
        <end position="107"/>
    </location>
</feature>
<keyword evidence="4 5" id="KW-0975">Bacterial flagellum</keyword>
<evidence type="ECO:0000256" key="5">
    <source>
        <dbReference type="RuleBase" id="RU362066"/>
    </source>
</evidence>
<dbReference type="Pfam" id="PF07195">
    <property type="entry name" value="FliD_C"/>
    <property type="match status" value="1"/>
</dbReference>
<name>A0ABN8XD65_9GAMM</name>
<organism evidence="8 9">
    <name type="scientific">Methylocaldum szegediense</name>
    <dbReference type="NCBI Taxonomy" id="73780"/>
    <lineage>
        <taxon>Bacteria</taxon>
        <taxon>Pseudomonadati</taxon>
        <taxon>Pseudomonadota</taxon>
        <taxon>Gammaproteobacteria</taxon>
        <taxon>Methylococcales</taxon>
        <taxon>Methylococcaceae</taxon>
        <taxon>Methylocaldum</taxon>
    </lineage>
</organism>
<gene>
    <name evidence="8" type="ORF">MSZNOR_4475</name>
</gene>
<keyword evidence="8" id="KW-0966">Cell projection</keyword>
<evidence type="ECO:0000313" key="8">
    <source>
        <dbReference type="EMBL" id="CAI8952230.1"/>
    </source>
</evidence>
<keyword evidence="9" id="KW-1185">Reference proteome</keyword>
<comment type="function">
    <text evidence="5">Required for morphogenesis and for the elongation of the flagellar filament by facilitating polymerization of the flagellin monomers at the tip of growing filament. Forms a capping structure, which prevents flagellin subunits (transported through the central channel of the flagellum) from leaking out without polymerization at the distal end.</text>
</comment>
<evidence type="ECO:0000256" key="2">
    <source>
        <dbReference type="ARBA" id="ARBA00011255"/>
    </source>
</evidence>
<proteinExistence type="inferred from homology"/>
<protein>
    <recommendedName>
        <fullName evidence="5">Flagellar hook-associated protein 2</fullName>
        <shortName evidence="5">HAP2</shortName>
    </recommendedName>
    <alternativeName>
        <fullName evidence="5">Flagellar cap protein</fullName>
    </alternativeName>
</protein>
<dbReference type="Pfam" id="PF02465">
    <property type="entry name" value="FliD_N"/>
    <property type="match status" value="1"/>
</dbReference>
<keyword evidence="8" id="KW-0969">Cilium</keyword>
<dbReference type="InterPro" id="IPR040026">
    <property type="entry name" value="FliD"/>
</dbReference>
<comment type="subcellular location">
    <subcellularLocation>
        <location evidence="5">Secreted</location>
    </subcellularLocation>
    <subcellularLocation>
        <location evidence="5">Bacterial flagellum</location>
    </subcellularLocation>
</comment>